<evidence type="ECO:0000256" key="3">
    <source>
        <dbReference type="ARBA" id="ARBA00023125"/>
    </source>
</evidence>
<dbReference type="Pfam" id="PF00589">
    <property type="entry name" value="Phage_integrase"/>
    <property type="match status" value="1"/>
</dbReference>
<reference evidence="6 7" key="1">
    <citation type="submission" date="2017-10" db="EMBL/GenBank/DDBJ databases">
        <title>Genome announcement of Methylocella silvestris TVC from permafrost.</title>
        <authorList>
            <person name="Wang J."/>
            <person name="Geng K."/>
            <person name="Ul-Haque F."/>
            <person name="Crombie A.T."/>
            <person name="Street L.E."/>
            <person name="Wookey P.A."/>
            <person name="Murrell J.C."/>
            <person name="Pratscher J."/>
        </authorList>
    </citation>
    <scope>NUCLEOTIDE SEQUENCE [LARGE SCALE GENOMIC DNA]</scope>
    <source>
        <strain evidence="6 7">TVC</strain>
    </source>
</reference>
<gene>
    <name evidence="6" type="ORF">CR492_18565</name>
</gene>
<evidence type="ECO:0000256" key="1">
    <source>
        <dbReference type="ARBA" id="ARBA00008857"/>
    </source>
</evidence>
<dbReference type="InterPro" id="IPR038488">
    <property type="entry name" value="Integrase_DNA-bd_sf"/>
</dbReference>
<dbReference type="Proteomes" id="UP000236286">
    <property type="component" value="Unassembled WGS sequence"/>
</dbReference>
<sequence>MVNKVNRLSARTVATLTKPGRHADGGNLYLRIERSGSKRWTFMCVQGGRQREAGLGSVASMPLAKARVKAGELRQMLADGIDPLAAKQAEREARQAIVEAEQARRTFGHVADSLLAAKEAGCRNAKHRAQWRMTLETYAASLWNMPVEEVDTQAVLAALQPVWQAKPETASRLRGRIEAVLDAARVAGHSGADRPNPARWKGHLDKLLPAPKKLYRGHHAAMPYGELPAFVARLRKRPAVAALALEFLILTAARSSEVLSAAWSEVDLAAKIWTIPARRMKGGREHRVPLSSRALEILENLAKTKAGDFIFPGQDFRRSLSSHVLVMLLRRMKADHVTAHGFRSSFRDWSGDLSSYPREIAEAALAHVVGDATELAYRRGDALERRRPLMEDWAAFLRVPNCRP</sequence>
<evidence type="ECO:0000313" key="6">
    <source>
        <dbReference type="EMBL" id="PNG24490.1"/>
    </source>
</evidence>
<dbReference type="GO" id="GO:0015074">
    <property type="term" value="P:DNA integration"/>
    <property type="evidence" value="ECO:0007669"/>
    <property type="project" value="UniProtKB-KW"/>
</dbReference>
<dbReference type="InterPro" id="IPR025166">
    <property type="entry name" value="Integrase_DNA_bind_dom"/>
</dbReference>
<dbReference type="PANTHER" id="PTHR30629">
    <property type="entry name" value="PROPHAGE INTEGRASE"/>
    <property type="match status" value="1"/>
</dbReference>
<dbReference type="InterPro" id="IPR011010">
    <property type="entry name" value="DNA_brk_join_enz"/>
</dbReference>
<protein>
    <submittedName>
        <fullName evidence="6">Integrase</fullName>
    </submittedName>
</protein>
<dbReference type="Gene3D" id="1.10.443.10">
    <property type="entry name" value="Intergrase catalytic core"/>
    <property type="match status" value="1"/>
</dbReference>
<dbReference type="Pfam" id="PF22022">
    <property type="entry name" value="Phage_int_M"/>
    <property type="match status" value="1"/>
</dbReference>
<dbReference type="InterPro" id="IPR010998">
    <property type="entry name" value="Integrase_recombinase_N"/>
</dbReference>
<proteinExistence type="inferred from homology"/>
<keyword evidence="2" id="KW-0229">DNA integration</keyword>
<dbReference type="CDD" id="cd00801">
    <property type="entry name" value="INT_P4_C"/>
    <property type="match status" value="1"/>
</dbReference>
<dbReference type="InterPro" id="IPR050808">
    <property type="entry name" value="Phage_Integrase"/>
</dbReference>
<evidence type="ECO:0000259" key="5">
    <source>
        <dbReference type="PROSITE" id="PS51898"/>
    </source>
</evidence>
<dbReference type="Pfam" id="PF13356">
    <property type="entry name" value="Arm-DNA-bind_3"/>
    <property type="match status" value="1"/>
</dbReference>
<dbReference type="SUPFAM" id="SSF56349">
    <property type="entry name" value="DNA breaking-rejoining enzymes"/>
    <property type="match status" value="1"/>
</dbReference>
<dbReference type="OrthoDB" id="9795573at2"/>
<dbReference type="RefSeq" id="WP_102845214.1">
    <property type="nucleotide sequence ID" value="NZ_PDZR01000031.1"/>
</dbReference>
<evidence type="ECO:0000256" key="4">
    <source>
        <dbReference type="ARBA" id="ARBA00023172"/>
    </source>
</evidence>
<keyword evidence="4" id="KW-0233">DNA recombination</keyword>
<accession>A0A2J7TCJ4</accession>
<dbReference type="Gene3D" id="3.30.160.390">
    <property type="entry name" value="Integrase, DNA-binding domain"/>
    <property type="match status" value="1"/>
</dbReference>
<name>A0A2J7TCJ4_METSI</name>
<organism evidence="6 7">
    <name type="scientific">Methylocella silvestris</name>
    <dbReference type="NCBI Taxonomy" id="199596"/>
    <lineage>
        <taxon>Bacteria</taxon>
        <taxon>Pseudomonadati</taxon>
        <taxon>Pseudomonadota</taxon>
        <taxon>Alphaproteobacteria</taxon>
        <taxon>Hyphomicrobiales</taxon>
        <taxon>Beijerinckiaceae</taxon>
        <taxon>Methylocella</taxon>
    </lineage>
</organism>
<dbReference type="InterPro" id="IPR013762">
    <property type="entry name" value="Integrase-like_cat_sf"/>
</dbReference>
<dbReference type="AlphaFoldDB" id="A0A2J7TCJ4"/>
<comment type="similarity">
    <text evidence="1">Belongs to the 'phage' integrase family.</text>
</comment>
<dbReference type="GO" id="GO:0006310">
    <property type="term" value="P:DNA recombination"/>
    <property type="evidence" value="ECO:0007669"/>
    <property type="project" value="UniProtKB-KW"/>
</dbReference>
<comment type="caution">
    <text evidence="6">The sequence shown here is derived from an EMBL/GenBank/DDBJ whole genome shotgun (WGS) entry which is preliminary data.</text>
</comment>
<evidence type="ECO:0000256" key="2">
    <source>
        <dbReference type="ARBA" id="ARBA00022908"/>
    </source>
</evidence>
<dbReference type="InterPro" id="IPR002104">
    <property type="entry name" value="Integrase_catalytic"/>
</dbReference>
<dbReference type="PANTHER" id="PTHR30629:SF2">
    <property type="entry name" value="PROPHAGE INTEGRASE INTS-RELATED"/>
    <property type="match status" value="1"/>
</dbReference>
<dbReference type="Gene3D" id="1.10.150.130">
    <property type="match status" value="1"/>
</dbReference>
<dbReference type="GO" id="GO:0003677">
    <property type="term" value="F:DNA binding"/>
    <property type="evidence" value="ECO:0007669"/>
    <property type="project" value="UniProtKB-KW"/>
</dbReference>
<keyword evidence="3" id="KW-0238">DNA-binding</keyword>
<dbReference type="PROSITE" id="PS51898">
    <property type="entry name" value="TYR_RECOMBINASE"/>
    <property type="match status" value="1"/>
</dbReference>
<dbReference type="InterPro" id="IPR053876">
    <property type="entry name" value="Phage_int_M"/>
</dbReference>
<dbReference type="EMBL" id="PDZR01000031">
    <property type="protein sequence ID" value="PNG24490.1"/>
    <property type="molecule type" value="Genomic_DNA"/>
</dbReference>
<evidence type="ECO:0000313" key="7">
    <source>
        <dbReference type="Proteomes" id="UP000236286"/>
    </source>
</evidence>
<feature type="domain" description="Tyr recombinase" evidence="5">
    <location>
        <begin position="217"/>
        <end position="390"/>
    </location>
</feature>